<evidence type="ECO:0000256" key="3">
    <source>
        <dbReference type="ARBA" id="ARBA00022490"/>
    </source>
</evidence>
<evidence type="ECO:0000313" key="11">
    <source>
        <dbReference type="Proteomes" id="UP000759131"/>
    </source>
</evidence>
<feature type="domain" description="PIN" evidence="9">
    <location>
        <begin position="742"/>
        <end position="815"/>
    </location>
</feature>
<comment type="subcellular location">
    <subcellularLocation>
        <location evidence="2">Cytoplasm</location>
    </subcellularLocation>
    <subcellularLocation>
        <location evidence="1">Nucleus</location>
    </subcellularLocation>
</comment>
<evidence type="ECO:0000259" key="7">
    <source>
        <dbReference type="Pfam" id="PF10373"/>
    </source>
</evidence>
<dbReference type="AlphaFoldDB" id="A0A7R9Q0E0"/>
<keyword evidence="3" id="KW-0963">Cytoplasm</keyword>
<evidence type="ECO:0000256" key="2">
    <source>
        <dbReference type="ARBA" id="ARBA00004496"/>
    </source>
</evidence>
<feature type="domain" description="Telomerase activating protein Est1-like N-terminal" evidence="8">
    <location>
        <begin position="67"/>
        <end position="175"/>
    </location>
</feature>
<dbReference type="PANTHER" id="PTHR15696:SF7">
    <property type="entry name" value="NONSENSE-MEDIATED MRNA DECAY FACTOR"/>
    <property type="match status" value="1"/>
</dbReference>
<evidence type="ECO:0000256" key="6">
    <source>
        <dbReference type="SAM" id="Phobius"/>
    </source>
</evidence>
<evidence type="ECO:0000256" key="1">
    <source>
        <dbReference type="ARBA" id="ARBA00004123"/>
    </source>
</evidence>
<feature type="transmembrane region" description="Helical" evidence="6">
    <location>
        <begin position="96"/>
        <end position="117"/>
    </location>
</feature>
<dbReference type="Gene3D" id="1.25.40.10">
    <property type="entry name" value="Tetratricopeptide repeat domain"/>
    <property type="match status" value="1"/>
</dbReference>
<dbReference type="InterPro" id="IPR045153">
    <property type="entry name" value="Est1/Ebs1-like"/>
</dbReference>
<dbReference type="Pfam" id="PF10373">
    <property type="entry name" value="EST1_DNA_bind"/>
    <property type="match status" value="1"/>
</dbReference>
<feature type="domain" description="DNA/RNA-binding" evidence="7">
    <location>
        <begin position="186"/>
        <end position="383"/>
    </location>
</feature>
<dbReference type="Pfam" id="PF10374">
    <property type="entry name" value="EST1"/>
    <property type="match status" value="1"/>
</dbReference>
<dbReference type="InterPro" id="IPR011990">
    <property type="entry name" value="TPR-like_helical_dom_sf"/>
</dbReference>
<dbReference type="Pfam" id="PF13638">
    <property type="entry name" value="PIN_4"/>
    <property type="match status" value="1"/>
</dbReference>
<dbReference type="GO" id="GO:0005697">
    <property type="term" value="C:telomerase holoenzyme complex"/>
    <property type="evidence" value="ECO:0007669"/>
    <property type="project" value="TreeGrafter"/>
</dbReference>
<dbReference type="InterPro" id="IPR018834">
    <property type="entry name" value="DNA/RNA-bd_Est1-type"/>
</dbReference>
<dbReference type="EMBL" id="OC859461">
    <property type="protein sequence ID" value="CAD7627612.1"/>
    <property type="molecule type" value="Genomic_DNA"/>
</dbReference>
<evidence type="ECO:0000259" key="8">
    <source>
        <dbReference type="Pfam" id="PF10374"/>
    </source>
</evidence>
<dbReference type="Gene3D" id="3.40.50.1010">
    <property type="entry name" value="5'-nuclease"/>
    <property type="match status" value="1"/>
</dbReference>
<evidence type="ECO:0000256" key="5">
    <source>
        <dbReference type="ARBA" id="ARBA00023242"/>
    </source>
</evidence>
<dbReference type="GO" id="GO:0005737">
    <property type="term" value="C:cytoplasm"/>
    <property type="evidence" value="ECO:0007669"/>
    <property type="project" value="UniProtKB-SubCell"/>
</dbReference>
<dbReference type="GO" id="GO:0000184">
    <property type="term" value="P:nuclear-transcribed mRNA catabolic process, nonsense-mediated decay"/>
    <property type="evidence" value="ECO:0007669"/>
    <property type="project" value="UniProtKB-KW"/>
</dbReference>
<sequence length="900" mass="103798">MKRSTKGTANTRLIREVIELAKELDGVISGAKTLRHVFTESVIKTRDRMKELCEDILYSSPIEFGRKAEDFLWKRCFHDLMLFYKRNKKRMSLSEISLLQIHLTAGLGLYYSLLLGLSKQYSIGIQNLMPYICVEQSIEEFSRETQPNSHELNGWARNAIHRILICMGDLARYLYDLEAMGYRELAIRFYDLALIWDLDIGMPFNQLGTLSESNNYGLDSVYYYMRCLTCDKPFEGAENNLRRVFECNEKRFNELRERPSADESYKVVERSILLFLKLSNEYWFINPSDNQFNKNILPLLQEILHSLNTSFSLQPKLSTEQMPTYITPMTAFEMSVITLMLVDRIQELEERKNSSNGNEMVSLILTFSLNYLMSVVASSHQSMRNKLGLDSFKLTNGLTSMSPSVSKENTPDLSPRRVLSRLRRRKAAINYDDKNALSLDDDDSELSQLEDTALSTIDCLEIGSDLSDSNEGSDSYDINDVTIISSDEDNPYPNKPIGTGTKHSDAPVMPIEDVLNYVLNDSYLPTIKVYCDWFRSNPNILALISSQLQLCFEEFINFVNTLLNIEHKILQSFPNLSEFKCFGVHWDQRYPLTSDLSLSNIESLKTSFKTIHFDSQRVLNNCEKGFLCIEAIIAFTHFISDSNYCPNVYGITYDSTENRFSYNSYSNGTPFNFFAANTWTEDNSIFVSSNPLSVNNTEDNETVDDSKRQKKFMRNMAHLWLRAEVNQLEKDISYSPQLPPYMVLDSSAYCQHLGFIKELTHSKRFIIVVPKIVLSSLDQMKKTNAFAREAIRWLEEELRHGNRVIKCPKDTERKSLSPMKYPKRKEKEAFDYYELLEYCNHLNENTKTDRKLMNGLPMVSLLTHSFDKLPANAEAVAKSIHIETVDSFITKWQNSVKAIT</sequence>
<evidence type="ECO:0000256" key="4">
    <source>
        <dbReference type="ARBA" id="ARBA00023161"/>
    </source>
</evidence>
<dbReference type="GO" id="GO:0070034">
    <property type="term" value="F:telomerase RNA binding"/>
    <property type="evidence" value="ECO:0007669"/>
    <property type="project" value="TreeGrafter"/>
</dbReference>
<gene>
    <name evidence="10" type="ORF">OSB1V03_LOCUS8037</name>
</gene>
<dbReference type="InterPro" id="IPR019458">
    <property type="entry name" value="Est1-like_N"/>
</dbReference>
<dbReference type="Proteomes" id="UP000759131">
    <property type="component" value="Unassembled WGS sequence"/>
</dbReference>
<dbReference type="InterPro" id="IPR002716">
    <property type="entry name" value="PIN_dom"/>
</dbReference>
<dbReference type="OrthoDB" id="5920073at2759"/>
<evidence type="ECO:0008006" key="12">
    <source>
        <dbReference type="Google" id="ProtNLM"/>
    </source>
</evidence>
<keyword evidence="5" id="KW-0539">Nucleus</keyword>
<name>A0A7R9Q0E0_9ACAR</name>
<protein>
    <recommendedName>
        <fullName evidence="12">PIN domain-containing protein</fullName>
    </recommendedName>
</protein>
<keyword evidence="11" id="KW-1185">Reference proteome</keyword>
<dbReference type="PANTHER" id="PTHR15696">
    <property type="entry name" value="SMG-7 SUPPRESSOR WITH MORPHOLOGICAL EFFECT ON GENITALIA PROTEIN 7"/>
    <property type="match status" value="1"/>
</dbReference>
<keyword evidence="6" id="KW-0812">Transmembrane</keyword>
<dbReference type="EMBL" id="CAJPIZ010004886">
    <property type="protein sequence ID" value="CAG2108042.1"/>
    <property type="molecule type" value="Genomic_DNA"/>
</dbReference>
<accession>A0A7R9Q0E0</accession>
<keyword evidence="6" id="KW-0472">Membrane</keyword>
<keyword evidence="6" id="KW-1133">Transmembrane helix</keyword>
<proteinExistence type="predicted"/>
<evidence type="ECO:0000313" key="10">
    <source>
        <dbReference type="EMBL" id="CAD7627612.1"/>
    </source>
</evidence>
<dbReference type="GO" id="GO:0042162">
    <property type="term" value="F:telomeric DNA binding"/>
    <property type="evidence" value="ECO:0007669"/>
    <property type="project" value="TreeGrafter"/>
</dbReference>
<dbReference type="SUPFAM" id="SSF48452">
    <property type="entry name" value="TPR-like"/>
    <property type="match status" value="1"/>
</dbReference>
<evidence type="ECO:0000259" key="9">
    <source>
        <dbReference type="Pfam" id="PF13638"/>
    </source>
</evidence>
<reference evidence="10" key="1">
    <citation type="submission" date="2020-11" db="EMBL/GenBank/DDBJ databases">
        <authorList>
            <person name="Tran Van P."/>
        </authorList>
    </citation>
    <scope>NUCLEOTIDE SEQUENCE</scope>
</reference>
<organism evidence="10">
    <name type="scientific">Medioppia subpectinata</name>
    <dbReference type="NCBI Taxonomy" id="1979941"/>
    <lineage>
        <taxon>Eukaryota</taxon>
        <taxon>Metazoa</taxon>
        <taxon>Ecdysozoa</taxon>
        <taxon>Arthropoda</taxon>
        <taxon>Chelicerata</taxon>
        <taxon>Arachnida</taxon>
        <taxon>Acari</taxon>
        <taxon>Acariformes</taxon>
        <taxon>Sarcoptiformes</taxon>
        <taxon>Oribatida</taxon>
        <taxon>Brachypylina</taxon>
        <taxon>Oppioidea</taxon>
        <taxon>Oppiidae</taxon>
        <taxon>Medioppia</taxon>
    </lineage>
</organism>
<keyword evidence="4" id="KW-0866">Nonsense-mediated mRNA decay</keyword>